<dbReference type="PANTHER" id="PTHR43798:SF24">
    <property type="entry name" value="CIS-3-ALKYL-4-ALKYLOXETAN-2-ONE DECARBOXYLASE"/>
    <property type="match status" value="1"/>
</dbReference>
<dbReference type="RefSeq" id="WP_307259418.1">
    <property type="nucleotide sequence ID" value="NZ_JAUSVL010000001.1"/>
</dbReference>
<accession>A0AAE3VDG3</accession>
<comment type="caution">
    <text evidence="2">The sequence shown here is derived from an EMBL/GenBank/DDBJ whole genome shotgun (WGS) entry which is preliminary data.</text>
</comment>
<dbReference type="SUPFAM" id="SSF53474">
    <property type="entry name" value="alpha/beta-Hydrolases"/>
    <property type="match status" value="1"/>
</dbReference>
<proteinExistence type="predicted"/>
<reference evidence="2" key="1">
    <citation type="submission" date="2023-07" db="EMBL/GenBank/DDBJ databases">
        <title>Genomic Encyclopedia of Type Strains, Phase IV (KMG-IV): sequencing the most valuable type-strain genomes for metagenomic binning, comparative biology and taxonomic classification.</title>
        <authorList>
            <person name="Goeker M."/>
        </authorList>
    </citation>
    <scope>NUCLEOTIDE SEQUENCE</scope>
    <source>
        <strain evidence="2">DSM 24202</strain>
    </source>
</reference>
<sequence length="291" mass="32933">MTWKDLYPFASHRYQTPDGPSLHYVDEGQGEAVVMLHGNPTWSFMYRDLIRRVAAGGQRALAADLIGCGLSDKPQDWPYHLEDHIRCIEHWLNDELKLKRLTLVLHDWGGGVGMGYATRHPERIDRIVLMNTAAFLSDDCPRRIALCRCPGLGAVLVRGLNGFVEAAIRMAPAKPLPAAVQEGYRHPYGNWHDRIATQRFVQDIPLKPSHPTWTTLKTIGEKLPLLADKPILMCWGEQDFCFHLGFLARLREIYPKAAVHTYPNASHYLLEDAGAEIIPVIEQFLQQPVSK</sequence>
<gene>
    <name evidence="2" type="ORF">J3R75_000278</name>
</gene>
<dbReference type="AlphaFoldDB" id="A0AAE3VDG3"/>
<dbReference type="GO" id="GO:0018786">
    <property type="term" value="F:haloalkane dehalogenase activity"/>
    <property type="evidence" value="ECO:0007669"/>
    <property type="project" value="UniProtKB-EC"/>
</dbReference>
<dbReference type="PANTHER" id="PTHR43798">
    <property type="entry name" value="MONOACYLGLYCEROL LIPASE"/>
    <property type="match status" value="1"/>
</dbReference>
<dbReference type="PRINTS" id="PR00412">
    <property type="entry name" value="EPOXHYDRLASE"/>
</dbReference>
<dbReference type="InterPro" id="IPR029058">
    <property type="entry name" value="AB_hydrolase_fold"/>
</dbReference>
<dbReference type="InterPro" id="IPR000073">
    <property type="entry name" value="AB_hydrolase_1"/>
</dbReference>
<keyword evidence="3" id="KW-1185">Reference proteome</keyword>
<dbReference type="Gene3D" id="3.40.50.1820">
    <property type="entry name" value="alpha/beta hydrolase"/>
    <property type="match status" value="1"/>
</dbReference>
<evidence type="ECO:0000259" key="1">
    <source>
        <dbReference type="Pfam" id="PF00561"/>
    </source>
</evidence>
<evidence type="ECO:0000313" key="3">
    <source>
        <dbReference type="Proteomes" id="UP001238163"/>
    </source>
</evidence>
<organism evidence="2 3">
    <name type="scientific">Oligosphaera ethanolica</name>
    <dbReference type="NCBI Taxonomy" id="760260"/>
    <lineage>
        <taxon>Bacteria</taxon>
        <taxon>Pseudomonadati</taxon>
        <taxon>Lentisphaerota</taxon>
        <taxon>Oligosphaeria</taxon>
        <taxon>Oligosphaerales</taxon>
        <taxon>Oligosphaeraceae</taxon>
        <taxon>Oligosphaera</taxon>
    </lineage>
</organism>
<dbReference type="InterPro" id="IPR050266">
    <property type="entry name" value="AB_hydrolase_sf"/>
</dbReference>
<dbReference type="Proteomes" id="UP001238163">
    <property type="component" value="Unassembled WGS sequence"/>
</dbReference>
<protein>
    <submittedName>
        <fullName evidence="2">Haloalkane dehalogenase</fullName>
        <ecNumber evidence="2">3.8.1.5</ecNumber>
    </submittedName>
</protein>
<dbReference type="EC" id="3.8.1.5" evidence="2"/>
<evidence type="ECO:0000313" key="2">
    <source>
        <dbReference type="EMBL" id="MDQ0288171.1"/>
    </source>
</evidence>
<feature type="domain" description="AB hydrolase-1" evidence="1">
    <location>
        <begin position="32"/>
        <end position="140"/>
    </location>
</feature>
<dbReference type="Pfam" id="PF00561">
    <property type="entry name" value="Abhydrolase_1"/>
    <property type="match status" value="1"/>
</dbReference>
<dbReference type="GO" id="GO:0016020">
    <property type="term" value="C:membrane"/>
    <property type="evidence" value="ECO:0007669"/>
    <property type="project" value="TreeGrafter"/>
</dbReference>
<name>A0AAE3VDG3_9BACT</name>
<dbReference type="PRINTS" id="PR00111">
    <property type="entry name" value="ABHYDROLASE"/>
</dbReference>
<keyword evidence="2" id="KW-0378">Hydrolase</keyword>
<dbReference type="EMBL" id="JAUSVL010000001">
    <property type="protein sequence ID" value="MDQ0288171.1"/>
    <property type="molecule type" value="Genomic_DNA"/>
</dbReference>
<dbReference type="InterPro" id="IPR000639">
    <property type="entry name" value="Epox_hydrolase-like"/>
</dbReference>